<organism evidence="1 2">
    <name type="scientific">Microdochium bolleyi</name>
    <dbReference type="NCBI Taxonomy" id="196109"/>
    <lineage>
        <taxon>Eukaryota</taxon>
        <taxon>Fungi</taxon>
        <taxon>Dikarya</taxon>
        <taxon>Ascomycota</taxon>
        <taxon>Pezizomycotina</taxon>
        <taxon>Sordariomycetes</taxon>
        <taxon>Xylariomycetidae</taxon>
        <taxon>Xylariales</taxon>
        <taxon>Microdochiaceae</taxon>
        <taxon>Microdochium</taxon>
    </lineage>
</organism>
<accession>A0A136IQR9</accession>
<keyword evidence="2" id="KW-1185">Reference proteome</keyword>
<dbReference type="EMBL" id="KQ964263">
    <property type="protein sequence ID" value="KXJ87281.1"/>
    <property type="molecule type" value="Genomic_DNA"/>
</dbReference>
<dbReference type="Proteomes" id="UP000070501">
    <property type="component" value="Unassembled WGS sequence"/>
</dbReference>
<evidence type="ECO:0000313" key="2">
    <source>
        <dbReference type="Proteomes" id="UP000070501"/>
    </source>
</evidence>
<sequence>MGITIIRGTSTKPYNGRRLIMYKRHSLLHSILLAVTFPMVFAVDLRLYLSSTVCSGVYIACEARDPKDCCGLGDTSSTAQSVSWEGIPSEWLLLLESYKGGNCTESLQSDVSNTRTSVCASGRGGYTGLSYTLFSTLGLEEERKGGCRNLGLERGEMLDIGAGSKCRRADVLILEDGTRHELGGLAGPNYSDVVSSVQSGDVAAVLLG</sequence>
<proteinExistence type="predicted"/>
<reference evidence="2" key="1">
    <citation type="submission" date="2016-02" db="EMBL/GenBank/DDBJ databases">
        <title>Draft genome sequence of Microdochium bolleyi, a fungal endophyte of beachgrass.</title>
        <authorList>
            <consortium name="DOE Joint Genome Institute"/>
            <person name="David A.S."/>
            <person name="May G."/>
            <person name="Haridas S."/>
            <person name="Lim J."/>
            <person name="Wang M."/>
            <person name="Labutti K."/>
            <person name="Lipzen A."/>
            <person name="Barry K."/>
            <person name="Grigoriev I.V."/>
        </authorList>
    </citation>
    <scope>NUCLEOTIDE SEQUENCE [LARGE SCALE GENOMIC DNA]</scope>
    <source>
        <strain evidence="2">J235TASD1</strain>
    </source>
</reference>
<protein>
    <submittedName>
        <fullName evidence="1">Uncharacterized protein</fullName>
    </submittedName>
</protein>
<gene>
    <name evidence="1" type="ORF">Micbo1qcDRAFT_208305</name>
</gene>
<evidence type="ECO:0000313" key="1">
    <source>
        <dbReference type="EMBL" id="KXJ87281.1"/>
    </source>
</evidence>
<dbReference type="InParanoid" id="A0A136IQR9"/>
<dbReference type="AlphaFoldDB" id="A0A136IQR9"/>
<name>A0A136IQR9_9PEZI</name>